<reference evidence="5" key="2">
    <citation type="journal article" date="2020" name="Plant J.">
        <title>Transposons played a major role in the diversification between the closely related almond and peach genomes: results from the almond genome sequence.</title>
        <authorList>
            <person name="Alioto T."/>
            <person name="Alexiou K.G."/>
            <person name="Bardil A."/>
            <person name="Barteri F."/>
            <person name="Castanera R."/>
            <person name="Cruz F."/>
            <person name="Dhingra A."/>
            <person name="Duval H."/>
            <person name="Fernandez I Marti A."/>
            <person name="Frias L."/>
            <person name="Galan B."/>
            <person name="Garcia J.L."/>
            <person name="Howad W."/>
            <person name="Gomez-Garrido J."/>
            <person name="Gut M."/>
            <person name="Julca I."/>
            <person name="Morata J."/>
            <person name="Puigdomenech P."/>
            <person name="Ribeca P."/>
            <person name="Rubio Cabetas M.J."/>
            <person name="Vlasova A."/>
            <person name="Wirthensohn M."/>
            <person name="Garcia-Mas J."/>
            <person name="Gabaldon T."/>
            <person name="Casacuberta J.M."/>
            <person name="Arus P."/>
        </authorList>
    </citation>
    <scope>NUCLEOTIDE SEQUENCE [LARGE SCALE GENOMIC DNA]</scope>
    <source>
        <strain evidence="5">cv. Texas</strain>
    </source>
</reference>
<reference evidence="3 6" key="3">
    <citation type="journal article" date="2022" name="G3 (Bethesda)">
        <title>Whole-genome sequence and methylome profiling of the almond [Prunus dulcis (Mill.) D.A. Webb] cultivar 'Nonpareil'.</title>
        <authorList>
            <person name="D'Amico-Willman K.M."/>
            <person name="Ouma W.Z."/>
            <person name="Meulia T."/>
            <person name="Sideli G.M."/>
            <person name="Gradziel T.M."/>
            <person name="Fresnedo-Ramirez J."/>
        </authorList>
    </citation>
    <scope>NUCLEOTIDE SEQUENCE [LARGE SCALE GENOMIC DNA]</scope>
    <source>
        <strain evidence="3">Clone GOH B32 T37-40</strain>
    </source>
</reference>
<evidence type="ECO:0000259" key="2">
    <source>
        <dbReference type="PROSITE" id="PS50222"/>
    </source>
</evidence>
<organism evidence="4 5">
    <name type="scientific">Prunus dulcis</name>
    <name type="common">Almond</name>
    <name type="synonym">Amygdalus dulcis</name>
    <dbReference type="NCBI Taxonomy" id="3755"/>
    <lineage>
        <taxon>Eukaryota</taxon>
        <taxon>Viridiplantae</taxon>
        <taxon>Streptophyta</taxon>
        <taxon>Embryophyta</taxon>
        <taxon>Tracheophyta</taxon>
        <taxon>Spermatophyta</taxon>
        <taxon>Magnoliopsida</taxon>
        <taxon>eudicotyledons</taxon>
        <taxon>Gunneridae</taxon>
        <taxon>Pentapetalae</taxon>
        <taxon>rosids</taxon>
        <taxon>fabids</taxon>
        <taxon>Rosales</taxon>
        <taxon>Rosaceae</taxon>
        <taxon>Amygdaloideae</taxon>
        <taxon>Amygdaleae</taxon>
        <taxon>Prunus</taxon>
    </lineage>
</organism>
<dbReference type="Gramene" id="VVA37654">
    <property type="protein sequence ID" value="VVA37654"/>
    <property type="gene ID" value="Prudul26B006207"/>
</dbReference>
<dbReference type="EMBL" id="JAJFAZ020000004">
    <property type="protein sequence ID" value="KAI5333374.1"/>
    <property type="molecule type" value="Genomic_DNA"/>
</dbReference>
<dbReference type="Gene3D" id="1.10.238.10">
    <property type="entry name" value="EF-hand"/>
    <property type="match status" value="1"/>
</dbReference>
<feature type="domain" description="EF-hand" evidence="2">
    <location>
        <begin position="63"/>
        <end position="98"/>
    </location>
</feature>
<sequence length="119" mass="13365">MASQQNPQSNFQDLLPTMADKLGGDGLIGELCNGFNLLMDSNKGVITFESLKRNSALLGLQDLSDDDLRSMLEEGDFDGDGALNQMEFCVLMFRLSPELMDESRLWLEQALQQELKHCY</sequence>
<dbReference type="PROSITE" id="PS50222">
    <property type="entry name" value="EF_HAND_2"/>
    <property type="match status" value="1"/>
</dbReference>
<dbReference type="PANTHER" id="PTHR47319">
    <property type="entry name" value="CALCIUM-BINDING PROTEIN KIC"/>
    <property type="match status" value="1"/>
</dbReference>
<dbReference type="OMA" id="NDCLPLM"/>
<dbReference type="GO" id="GO:0005509">
    <property type="term" value="F:calcium ion binding"/>
    <property type="evidence" value="ECO:0007669"/>
    <property type="project" value="InterPro"/>
</dbReference>
<keyword evidence="1" id="KW-0106">Calcium</keyword>
<dbReference type="PROSITE" id="PS00018">
    <property type="entry name" value="EF_HAND_1"/>
    <property type="match status" value="1"/>
</dbReference>
<dbReference type="InParanoid" id="A0A5E4GCY1"/>
<evidence type="ECO:0000313" key="3">
    <source>
        <dbReference type="EMBL" id="KAI5333374.1"/>
    </source>
</evidence>
<dbReference type="EMBL" id="CABIKO010000560">
    <property type="protein sequence ID" value="VVA37654.1"/>
    <property type="molecule type" value="Genomic_DNA"/>
</dbReference>
<evidence type="ECO:0000256" key="1">
    <source>
        <dbReference type="ARBA" id="ARBA00022837"/>
    </source>
</evidence>
<proteinExistence type="predicted"/>
<dbReference type="AlphaFoldDB" id="A0A5E4GCY1"/>
<evidence type="ECO:0000313" key="4">
    <source>
        <dbReference type="EMBL" id="VVA37654.1"/>
    </source>
</evidence>
<dbReference type="PANTHER" id="PTHR47319:SF29">
    <property type="entry name" value="CALCIUM-BINDING PROTEIN KRP1"/>
    <property type="match status" value="1"/>
</dbReference>
<dbReference type="SUPFAM" id="SSF47473">
    <property type="entry name" value="EF-hand"/>
    <property type="match status" value="1"/>
</dbReference>
<dbReference type="InterPro" id="IPR011992">
    <property type="entry name" value="EF-hand-dom_pair"/>
</dbReference>
<protein>
    <recommendedName>
        <fullName evidence="2">EF-hand domain-containing protein</fullName>
    </recommendedName>
</protein>
<dbReference type="InterPro" id="IPR044205">
    <property type="entry name" value="KIC/PBP1/KRP1"/>
</dbReference>
<evidence type="ECO:0000313" key="5">
    <source>
        <dbReference type="Proteomes" id="UP000327085"/>
    </source>
</evidence>
<accession>A0A5E4GCY1</accession>
<keyword evidence="6" id="KW-1185">Reference proteome</keyword>
<reference evidence="4" key="1">
    <citation type="submission" date="2019-07" db="EMBL/GenBank/DDBJ databases">
        <authorList>
            <person name="Alioto T."/>
            <person name="Alioto T."/>
            <person name="Gomez Garrido J."/>
        </authorList>
    </citation>
    <scope>NUCLEOTIDE SEQUENCE</scope>
</reference>
<evidence type="ECO:0000313" key="6">
    <source>
        <dbReference type="Proteomes" id="UP001054821"/>
    </source>
</evidence>
<dbReference type="SMR" id="A0A5E4GCY1"/>
<dbReference type="Proteomes" id="UP000327085">
    <property type="component" value="Chromosome 4"/>
</dbReference>
<dbReference type="Proteomes" id="UP001054821">
    <property type="component" value="Chromosome 4"/>
</dbReference>
<dbReference type="InterPro" id="IPR002048">
    <property type="entry name" value="EF_hand_dom"/>
</dbReference>
<dbReference type="InterPro" id="IPR018247">
    <property type="entry name" value="EF_Hand_1_Ca_BS"/>
</dbReference>
<gene>
    <name evidence="4" type="ORF">ALMOND_2B006207</name>
    <name evidence="3" type="ORF">L3X38_023505</name>
</gene>
<name>A0A5E4GCY1_PRUDU</name>
<dbReference type="Pfam" id="PF13833">
    <property type="entry name" value="EF-hand_8"/>
    <property type="match status" value="1"/>
</dbReference>